<evidence type="ECO:0000313" key="3">
    <source>
        <dbReference type="Proteomes" id="UP000077266"/>
    </source>
</evidence>
<sequence length="509" mass="57548">MRPLTSYTLVATEDMEATPLTVSEELLVDDFDKEPGHSTVSSVDSHIKRRRVRMLSVALSILAVILVLIIVDVVRLPLPRAASPMPCGELVSGSTAAVYTGTNECSCVVLRRFDEPNNGFGSEYNVYLHAKALENDMRWTVVRDTREWIYGDLDDIFVPPTYNCSLPSDIFDVNARRPVPPWREFGDPGWRQATRLVITRKMDHIREMVKLVREHGVERDPMDELVRKMKLWTLDAEHITLPYGESVPRGEEKAFRAQAAVIAKEWVPTERMQAQIDRLRARVGLEDVDSRSRRPVVVLQIRLGDKRTEAGDIRLAGSHMRQDDLAVYFHAAQLALARLYSPHLTSRPFLPNTGLRPLLIVMTAESGIVEKLVELDTQQEFEIVLRPSEDFSPDELSEYNRVLRPNTTSTTSSLQRRWLQQDFLKASPALRQALTRQLVAELIVYSKYADAFVVSGNSNMGRLALLIAGEEGAMGPPGHRATGGRVRSIDVPWYPGMWFESPFASDQWT</sequence>
<proteinExistence type="predicted"/>
<keyword evidence="1" id="KW-0812">Transmembrane</keyword>
<dbReference type="EMBL" id="KV426437">
    <property type="protein sequence ID" value="KZV80890.1"/>
    <property type="molecule type" value="Genomic_DNA"/>
</dbReference>
<accession>A0A165BM66</accession>
<name>A0A165BM66_EXIGL</name>
<keyword evidence="1" id="KW-1133">Transmembrane helix</keyword>
<dbReference type="InParanoid" id="A0A165BM66"/>
<organism evidence="2 3">
    <name type="scientific">Exidia glandulosa HHB12029</name>
    <dbReference type="NCBI Taxonomy" id="1314781"/>
    <lineage>
        <taxon>Eukaryota</taxon>
        <taxon>Fungi</taxon>
        <taxon>Dikarya</taxon>
        <taxon>Basidiomycota</taxon>
        <taxon>Agaricomycotina</taxon>
        <taxon>Agaricomycetes</taxon>
        <taxon>Auriculariales</taxon>
        <taxon>Exidiaceae</taxon>
        <taxon>Exidia</taxon>
    </lineage>
</organism>
<dbReference type="AlphaFoldDB" id="A0A165BM66"/>
<feature type="transmembrane region" description="Helical" evidence="1">
    <location>
        <begin position="55"/>
        <end position="78"/>
    </location>
</feature>
<dbReference type="OrthoDB" id="2535883at2759"/>
<keyword evidence="1" id="KW-0472">Membrane</keyword>
<dbReference type="Proteomes" id="UP000077266">
    <property type="component" value="Unassembled WGS sequence"/>
</dbReference>
<keyword evidence="3" id="KW-1185">Reference proteome</keyword>
<evidence type="ECO:0000256" key="1">
    <source>
        <dbReference type="SAM" id="Phobius"/>
    </source>
</evidence>
<gene>
    <name evidence="2" type="ORF">EXIGLDRAFT_780389</name>
</gene>
<reference evidence="2 3" key="1">
    <citation type="journal article" date="2016" name="Mol. Biol. Evol.">
        <title>Comparative Genomics of Early-Diverging Mushroom-Forming Fungi Provides Insights into the Origins of Lignocellulose Decay Capabilities.</title>
        <authorList>
            <person name="Nagy L.G."/>
            <person name="Riley R."/>
            <person name="Tritt A."/>
            <person name="Adam C."/>
            <person name="Daum C."/>
            <person name="Floudas D."/>
            <person name="Sun H."/>
            <person name="Yadav J.S."/>
            <person name="Pangilinan J."/>
            <person name="Larsson K.H."/>
            <person name="Matsuura K."/>
            <person name="Barry K."/>
            <person name="Labutti K."/>
            <person name="Kuo R."/>
            <person name="Ohm R.A."/>
            <person name="Bhattacharya S.S."/>
            <person name="Shirouzu T."/>
            <person name="Yoshinaga Y."/>
            <person name="Martin F.M."/>
            <person name="Grigoriev I.V."/>
            <person name="Hibbett D.S."/>
        </authorList>
    </citation>
    <scope>NUCLEOTIDE SEQUENCE [LARGE SCALE GENOMIC DNA]</scope>
    <source>
        <strain evidence="2 3">HHB12029</strain>
    </source>
</reference>
<protein>
    <submittedName>
        <fullName evidence="2">Uncharacterized protein</fullName>
    </submittedName>
</protein>
<evidence type="ECO:0000313" key="2">
    <source>
        <dbReference type="EMBL" id="KZV80890.1"/>
    </source>
</evidence>